<dbReference type="OrthoDB" id="9421762at2759"/>
<dbReference type="GO" id="GO:0061617">
    <property type="term" value="C:MICOS complex"/>
    <property type="evidence" value="ECO:0007669"/>
    <property type="project" value="UniProtKB-UniRule"/>
</dbReference>
<feature type="transmembrane region" description="Helical" evidence="7">
    <location>
        <begin position="106"/>
        <end position="125"/>
    </location>
</feature>
<comment type="similarity">
    <text evidence="2">Belongs to the apolipoprotein O/MICOS complex subunit Mic27 family.</text>
</comment>
<comment type="subunit">
    <text evidence="7">Component of the mitochondrial contact site and cristae organizing system (MICOS) complex.</text>
</comment>
<dbReference type="EMBL" id="SRMA01027167">
    <property type="protein sequence ID" value="TRY58837.1"/>
    <property type="molecule type" value="Genomic_DNA"/>
</dbReference>
<keyword evidence="4 7" id="KW-1133">Transmembrane helix</keyword>
<evidence type="ECO:0000256" key="3">
    <source>
        <dbReference type="ARBA" id="ARBA00022692"/>
    </source>
</evidence>
<keyword evidence="3 7" id="KW-0812">Transmembrane</keyword>
<evidence type="ECO:0000313" key="9">
    <source>
        <dbReference type="Proteomes" id="UP000316079"/>
    </source>
</evidence>
<dbReference type="InterPro" id="IPR033182">
    <property type="entry name" value="MIC26/MIC27_animal"/>
</dbReference>
<evidence type="ECO:0000256" key="1">
    <source>
        <dbReference type="ARBA" id="ARBA00004325"/>
    </source>
</evidence>
<comment type="function">
    <text evidence="7">Component of the MICOS complex, a large protein complex of the mitochondrial inner membrane that plays crucial roles in the maintenance of crista junctions, inner membrane architecture, and formation of contact sites to the outer membrane.</text>
</comment>
<evidence type="ECO:0000256" key="7">
    <source>
        <dbReference type="RuleBase" id="RU363021"/>
    </source>
</evidence>
<accession>A0A553N079</accession>
<keyword evidence="9" id="KW-1185">Reference proteome</keyword>
<gene>
    <name evidence="8" type="ORF">DNTS_022341</name>
</gene>
<evidence type="ECO:0000256" key="2">
    <source>
        <dbReference type="ARBA" id="ARBA00010904"/>
    </source>
</evidence>
<protein>
    <recommendedName>
        <fullName evidence="7">MICOS complex subunit</fullName>
    </recommendedName>
</protein>
<keyword evidence="6 7" id="KW-0472">Membrane</keyword>
<dbReference type="Pfam" id="PF09769">
    <property type="entry name" value="ApoO"/>
    <property type="match status" value="1"/>
</dbReference>
<comment type="subcellular location">
    <subcellularLocation>
        <location evidence="7">Mitochondrion inner membrane</location>
    </subcellularLocation>
    <subcellularLocation>
        <location evidence="1">Mitochondrion membrane</location>
    </subcellularLocation>
</comment>
<name>A0A553N079_9TELE</name>
<dbReference type="InterPro" id="IPR019166">
    <property type="entry name" value="MIC26/MIC27"/>
</dbReference>
<reference evidence="8 9" key="1">
    <citation type="journal article" date="2019" name="Sci. Data">
        <title>Hybrid genome assembly and annotation of Danionella translucida.</title>
        <authorList>
            <person name="Kadobianskyi M."/>
            <person name="Schulze L."/>
            <person name="Schuelke M."/>
            <person name="Judkewitz B."/>
        </authorList>
    </citation>
    <scope>NUCLEOTIDE SEQUENCE [LARGE SCALE GENOMIC DNA]</scope>
    <source>
        <strain evidence="8 9">Bolton</strain>
    </source>
</reference>
<keyword evidence="5 7" id="KW-0496">Mitochondrion</keyword>
<comment type="caution">
    <text evidence="8">The sequence shown here is derived from an EMBL/GenBank/DDBJ whole genome shotgun (WGS) entry which is preliminary data.</text>
</comment>
<dbReference type="Proteomes" id="UP000316079">
    <property type="component" value="Unassembled WGS sequence"/>
</dbReference>
<evidence type="ECO:0000256" key="4">
    <source>
        <dbReference type="ARBA" id="ARBA00022989"/>
    </source>
</evidence>
<dbReference type="PANTHER" id="PTHR14564">
    <property type="entry name" value="MICOS COMPLEX SUBUNIT MIC26 / MIC27 FAMILY MEMBER"/>
    <property type="match status" value="1"/>
</dbReference>
<evidence type="ECO:0000313" key="8">
    <source>
        <dbReference type="EMBL" id="TRY58837.1"/>
    </source>
</evidence>
<organism evidence="8 9">
    <name type="scientific">Danionella cerebrum</name>
    <dbReference type="NCBI Taxonomy" id="2873325"/>
    <lineage>
        <taxon>Eukaryota</taxon>
        <taxon>Metazoa</taxon>
        <taxon>Chordata</taxon>
        <taxon>Craniata</taxon>
        <taxon>Vertebrata</taxon>
        <taxon>Euteleostomi</taxon>
        <taxon>Actinopterygii</taxon>
        <taxon>Neopterygii</taxon>
        <taxon>Teleostei</taxon>
        <taxon>Ostariophysi</taxon>
        <taxon>Cypriniformes</taxon>
        <taxon>Danionidae</taxon>
        <taxon>Danioninae</taxon>
        <taxon>Danionella</taxon>
    </lineage>
</organism>
<evidence type="ECO:0000256" key="6">
    <source>
        <dbReference type="ARBA" id="ARBA00023136"/>
    </source>
</evidence>
<proteinExistence type="inferred from homology"/>
<evidence type="ECO:0000256" key="5">
    <source>
        <dbReference type="ARBA" id="ARBA00023128"/>
    </source>
</evidence>
<dbReference type="AlphaFoldDB" id="A0A553N079"/>
<dbReference type="GO" id="GO:0042407">
    <property type="term" value="P:cristae formation"/>
    <property type="evidence" value="ECO:0007669"/>
    <property type="project" value="InterPro"/>
</dbReference>
<sequence>MVFLPRAVPGACGLMSATVFTESEAKENTAPVVTDELSLYDIPVSQLRYEEPKAGHVEQGVAALRRTLEPYISWYQSYYQTVEPGVNVTQNTVKDIYTFLNNPPPVFFSSVGAIGFSGILGLYFAKGSTVKRLIFPSALMALSASMFYPQHAASVARASSFLYCSLVGQCVLVFQNSQLCLRLRTSSNKYIYNWGSEGWALLEELLKGKSPSKDKVRKCLFLV</sequence>
<keyword evidence="7" id="KW-0999">Mitochondrion inner membrane</keyword>